<keyword evidence="2" id="KW-1185">Reference proteome</keyword>
<evidence type="ECO:0000313" key="2">
    <source>
        <dbReference type="Proteomes" id="UP000182915"/>
    </source>
</evidence>
<gene>
    <name evidence="1" type="ORF">SAMN04489835_4004</name>
</gene>
<sequence>MFGRTQIGARQVPPNDGLLALSTLGRVDYADAFEVDIAEAHDRSPEQWMRAMLDGAPLSTRLRLVAAWSTIGLKLRVPGADHSILGWDIRVSDDDLVLLGADSRIGMPGELLLRRRDGGLLFATLVRQDNAVVRRLWATIEASHVTTVRALLDRL</sequence>
<dbReference type="EMBL" id="LT629971">
    <property type="protein sequence ID" value="SEH77678.1"/>
    <property type="molecule type" value="Genomic_DNA"/>
</dbReference>
<reference evidence="2" key="1">
    <citation type="submission" date="2016-10" db="EMBL/GenBank/DDBJ databases">
        <authorList>
            <person name="Varghese N."/>
            <person name="Submissions S."/>
        </authorList>
    </citation>
    <scope>NUCLEOTIDE SEQUENCE [LARGE SCALE GENOMIC DNA]</scope>
    <source>
        <strain evidence="2">DSM 45405</strain>
    </source>
</reference>
<evidence type="ECO:0000313" key="1">
    <source>
        <dbReference type="EMBL" id="SEH77678.1"/>
    </source>
</evidence>
<name>A0A1H6KPK3_MYCRU</name>
<dbReference type="AlphaFoldDB" id="A0A1H6KPK3"/>
<accession>A0A1H6KPK3</accession>
<dbReference type="Proteomes" id="UP000182915">
    <property type="component" value="Chromosome I"/>
</dbReference>
<dbReference type="STRING" id="370526.SAMN04489835_4004"/>
<evidence type="ECO:0008006" key="3">
    <source>
        <dbReference type="Google" id="ProtNLM"/>
    </source>
</evidence>
<organism evidence="1 2">
    <name type="scientific">Mycolicibacterium rutilum</name>
    <name type="common">Mycobacterium rutilum</name>
    <dbReference type="NCBI Taxonomy" id="370526"/>
    <lineage>
        <taxon>Bacteria</taxon>
        <taxon>Bacillati</taxon>
        <taxon>Actinomycetota</taxon>
        <taxon>Actinomycetes</taxon>
        <taxon>Mycobacteriales</taxon>
        <taxon>Mycobacteriaceae</taxon>
        <taxon>Mycolicibacterium</taxon>
    </lineage>
</organism>
<protein>
    <recommendedName>
        <fullName evidence="3">DUF2867 domain-containing protein</fullName>
    </recommendedName>
</protein>
<proteinExistence type="predicted"/>